<dbReference type="EMBL" id="VSKN01000002">
    <property type="protein sequence ID" value="TYC17015.1"/>
    <property type="molecule type" value="Genomic_DNA"/>
</dbReference>
<sequence>METPLVSIIIPTFNRAHLIGETLDSIVAQTYKNWECIIVDDGSTDNTVEVINKYIEKDTRFQYHHRPSDRPKGGNAARNYGFEVSKGEYVNWFDSDDIMLSNFIQKKITHFHYGMDFNFCAYTLVDENLKFLKDVSLIDTNNLYKDYALWKLQIVTLSVLFKKEFLKGKKLFSYNIKRGQETELFLRLFFNSNKEAYKIINEPLFLYRQHKGSKTHKNKVYKKEYKESVALIYIDNLRKSFLLRDKDLISFYYKNLIVIWFEALAKKDNKNRLLIGRELNKIIRDVSIKKYVILTLLLKFCELTNNPSERIKYFLKKITFDNLKNNSI</sequence>
<protein>
    <submittedName>
        <fullName evidence="2">Glycosyltransferase</fullName>
    </submittedName>
</protein>
<gene>
    <name evidence="2" type="ORF">ES677_02220</name>
</gene>
<dbReference type="InterPro" id="IPR001173">
    <property type="entry name" value="Glyco_trans_2-like"/>
</dbReference>
<keyword evidence="3" id="KW-1185">Reference proteome</keyword>
<dbReference type="Gene3D" id="3.90.550.10">
    <property type="entry name" value="Spore Coat Polysaccharide Biosynthesis Protein SpsA, Chain A"/>
    <property type="match status" value="1"/>
</dbReference>
<dbReference type="RefSeq" id="WP_148380311.1">
    <property type="nucleotide sequence ID" value="NZ_VSKN01000002.1"/>
</dbReference>
<evidence type="ECO:0000313" key="3">
    <source>
        <dbReference type="Proteomes" id="UP000323621"/>
    </source>
</evidence>
<dbReference type="SUPFAM" id="SSF53448">
    <property type="entry name" value="Nucleotide-diphospho-sugar transferases"/>
    <property type="match status" value="1"/>
</dbReference>
<dbReference type="Proteomes" id="UP000323621">
    <property type="component" value="Unassembled WGS sequence"/>
</dbReference>
<proteinExistence type="predicted"/>
<evidence type="ECO:0000313" key="2">
    <source>
        <dbReference type="EMBL" id="TYC17015.1"/>
    </source>
</evidence>
<dbReference type="Pfam" id="PF00535">
    <property type="entry name" value="Glycos_transf_2"/>
    <property type="match status" value="1"/>
</dbReference>
<evidence type="ECO:0000259" key="1">
    <source>
        <dbReference type="Pfam" id="PF00535"/>
    </source>
</evidence>
<reference evidence="2 3" key="1">
    <citation type="submission" date="2019-08" db="EMBL/GenBank/DDBJ databases">
        <title>Genomes of Antarctic Bizionia species.</title>
        <authorList>
            <person name="Bowman J.P."/>
        </authorList>
    </citation>
    <scope>NUCLEOTIDE SEQUENCE [LARGE SCALE GENOMIC DNA]</scope>
    <source>
        <strain evidence="2 3">IC164</strain>
    </source>
</reference>
<name>A0ABY3MDI2_9FLAO</name>
<dbReference type="PANTHER" id="PTHR22916:SF3">
    <property type="entry name" value="UDP-GLCNAC:BETAGAL BETA-1,3-N-ACETYLGLUCOSAMINYLTRANSFERASE-LIKE PROTEIN 1"/>
    <property type="match status" value="1"/>
</dbReference>
<dbReference type="InterPro" id="IPR029044">
    <property type="entry name" value="Nucleotide-diphossugar_trans"/>
</dbReference>
<comment type="caution">
    <text evidence="2">The sequence shown here is derived from an EMBL/GenBank/DDBJ whole genome shotgun (WGS) entry which is preliminary data.</text>
</comment>
<dbReference type="PANTHER" id="PTHR22916">
    <property type="entry name" value="GLYCOSYLTRANSFERASE"/>
    <property type="match status" value="1"/>
</dbReference>
<accession>A0ABY3MDI2</accession>
<feature type="domain" description="Glycosyltransferase 2-like" evidence="1">
    <location>
        <begin position="7"/>
        <end position="138"/>
    </location>
</feature>
<organism evidence="2 3">
    <name type="scientific">Bizionia gelidisalsuginis</name>
    <dbReference type="NCBI Taxonomy" id="291188"/>
    <lineage>
        <taxon>Bacteria</taxon>
        <taxon>Pseudomonadati</taxon>
        <taxon>Bacteroidota</taxon>
        <taxon>Flavobacteriia</taxon>
        <taxon>Flavobacteriales</taxon>
        <taxon>Flavobacteriaceae</taxon>
        <taxon>Bizionia</taxon>
    </lineage>
</organism>